<comment type="catalytic activity">
    <reaction evidence="1">
        <text>[protein]-peptidylproline (omega=180) = [protein]-peptidylproline (omega=0)</text>
        <dbReference type="Rhea" id="RHEA:16237"/>
        <dbReference type="Rhea" id="RHEA-COMP:10747"/>
        <dbReference type="Rhea" id="RHEA-COMP:10748"/>
        <dbReference type="ChEBI" id="CHEBI:83833"/>
        <dbReference type="ChEBI" id="CHEBI:83834"/>
        <dbReference type="EC" id="5.2.1.8"/>
    </reaction>
</comment>
<accession>A0A3L6DRD8</accession>
<dbReference type="PROSITE" id="PS50072">
    <property type="entry name" value="CSA_PPIASE_2"/>
    <property type="match status" value="1"/>
</dbReference>
<evidence type="ECO:0000313" key="4">
    <source>
        <dbReference type="EMBL" id="PWZ11205.1"/>
    </source>
</evidence>
<dbReference type="ExpressionAtlas" id="A0A3L6DRD8">
    <property type="expression patterns" value="baseline and differential"/>
</dbReference>
<dbReference type="InterPro" id="IPR044666">
    <property type="entry name" value="Cyclophilin_A-like"/>
</dbReference>
<evidence type="ECO:0000256" key="2">
    <source>
        <dbReference type="ARBA" id="ARBA00023186"/>
    </source>
</evidence>
<evidence type="ECO:0000256" key="1">
    <source>
        <dbReference type="ARBA" id="ARBA00000971"/>
    </source>
</evidence>
<dbReference type="PANTHER" id="PTHR45625:SF2">
    <property type="entry name" value="PEPTIDYL-PROLYL CIS-TRANS ISOMERASE-LIKE 3"/>
    <property type="match status" value="1"/>
</dbReference>
<dbReference type="Pfam" id="PF00160">
    <property type="entry name" value="Pro_isomerase"/>
    <property type="match status" value="1"/>
</dbReference>
<feature type="domain" description="PPIase cyclophilin-type" evidence="3">
    <location>
        <begin position="57"/>
        <end position="128"/>
    </location>
</feature>
<dbReference type="PANTHER" id="PTHR45625">
    <property type="entry name" value="PEPTIDYL-PROLYL CIS-TRANS ISOMERASE-RELATED"/>
    <property type="match status" value="1"/>
</dbReference>
<dbReference type="AlphaFoldDB" id="A0A3L6DRD8"/>
<dbReference type="Gene3D" id="2.40.100.10">
    <property type="entry name" value="Cyclophilin-like"/>
    <property type="match status" value="1"/>
</dbReference>
<evidence type="ECO:0000313" key="5">
    <source>
        <dbReference type="Proteomes" id="UP000251960"/>
    </source>
</evidence>
<name>A0A3L6DRD8_MAIZE</name>
<dbReference type="Proteomes" id="UP000251960">
    <property type="component" value="Chromosome 8"/>
</dbReference>
<proteinExistence type="predicted"/>
<organism evidence="4 5">
    <name type="scientific">Zea mays</name>
    <name type="common">Maize</name>
    <dbReference type="NCBI Taxonomy" id="4577"/>
    <lineage>
        <taxon>Eukaryota</taxon>
        <taxon>Viridiplantae</taxon>
        <taxon>Streptophyta</taxon>
        <taxon>Embryophyta</taxon>
        <taxon>Tracheophyta</taxon>
        <taxon>Spermatophyta</taxon>
        <taxon>Magnoliopsida</taxon>
        <taxon>Liliopsida</taxon>
        <taxon>Poales</taxon>
        <taxon>Poaceae</taxon>
        <taxon>PACMAD clade</taxon>
        <taxon>Panicoideae</taxon>
        <taxon>Andropogonodae</taxon>
        <taxon>Andropogoneae</taxon>
        <taxon>Tripsacinae</taxon>
        <taxon>Zea</taxon>
    </lineage>
</organism>
<dbReference type="SUPFAM" id="SSF50891">
    <property type="entry name" value="Cyclophilin-like"/>
    <property type="match status" value="1"/>
</dbReference>
<evidence type="ECO:0000259" key="3">
    <source>
        <dbReference type="PROSITE" id="PS50072"/>
    </source>
</evidence>
<dbReference type="InterPro" id="IPR029000">
    <property type="entry name" value="Cyclophilin-like_dom_sf"/>
</dbReference>
<keyword evidence="2" id="KW-0143">Chaperone</keyword>
<sequence length="128" mass="13842">MEDSVGQEVCAVLGIGDNIKGLLATPSHVDAIISYDPSPRSTCILSYPISCQSITLHMNLGDIKCEVFCNQVPRTAENFLALCASGYYDGTVFHRNIKGFMVAHYAGANSGPNANGSRFFITYAKQPF</sequence>
<protein>
    <submittedName>
        <fullName evidence="4">Peptidyl-prolyl cis-trans isomerase CYP18-1</fullName>
    </submittedName>
</protein>
<gene>
    <name evidence="4" type="primary">CYP18-1_0</name>
    <name evidence="4" type="ORF">Zm00014a_020125</name>
</gene>
<dbReference type="GO" id="GO:0003755">
    <property type="term" value="F:peptidyl-prolyl cis-trans isomerase activity"/>
    <property type="evidence" value="ECO:0007669"/>
    <property type="project" value="UniProtKB-EC"/>
</dbReference>
<dbReference type="InterPro" id="IPR002130">
    <property type="entry name" value="Cyclophilin-type_PPIase_dom"/>
</dbReference>
<keyword evidence="4" id="KW-0413">Isomerase</keyword>
<comment type="caution">
    <text evidence="4">The sequence shown here is derived from an EMBL/GenBank/DDBJ whole genome shotgun (WGS) entry which is preliminary data.</text>
</comment>
<reference evidence="4 5" key="1">
    <citation type="journal article" date="2018" name="Nat. Genet.">
        <title>Extensive intraspecific gene order and gene structural variations between Mo17 and other maize genomes.</title>
        <authorList>
            <person name="Sun S."/>
            <person name="Zhou Y."/>
            <person name="Chen J."/>
            <person name="Shi J."/>
            <person name="Zhao H."/>
            <person name="Zhao H."/>
            <person name="Song W."/>
            <person name="Zhang M."/>
            <person name="Cui Y."/>
            <person name="Dong X."/>
            <person name="Liu H."/>
            <person name="Ma X."/>
            <person name="Jiao Y."/>
            <person name="Wang B."/>
            <person name="Wei X."/>
            <person name="Stein J.C."/>
            <person name="Glaubitz J.C."/>
            <person name="Lu F."/>
            <person name="Yu G."/>
            <person name="Liang C."/>
            <person name="Fengler K."/>
            <person name="Li B."/>
            <person name="Rafalski A."/>
            <person name="Schnable P.S."/>
            <person name="Ware D.H."/>
            <person name="Buckler E.S."/>
            <person name="Lai J."/>
        </authorList>
    </citation>
    <scope>NUCLEOTIDE SEQUENCE [LARGE SCALE GENOMIC DNA]</scope>
    <source>
        <strain evidence="5">cv. Missouri 17</strain>
        <tissue evidence="4">Seedling</tissue>
    </source>
</reference>
<dbReference type="EMBL" id="NCVQ01000009">
    <property type="protein sequence ID" value="PWZ11205.1"/>
    <property type="molecule type" value="Genomic_DNA"/>
</dbReference>